<feature type="region of interest" description="Disordered" evidence="1">
    <location>
        <begin position="66"/>
        <end position="111"/>
    </location>
</feature>
<accession>A0A2Z6M6K1</accession>
<name>A0A2Z6M6K1_TRISU</name>
<protein>
    <recommendedName>
        <fullName evidence="4">Aminotransferase-like plant mobile domain-containing protein</fullName>
    </recommendedName>
</protein>
<organism evidence="2 3">
    <name type="scientific">Trifolium subterraneum</name>
    <name type="common">Subterranean clover</name>
    <dbReference type="NCBI Taxonomy" id="3900"/>
    <lineage>
        <taxon>Eukaryota</taxon>
        <taxon>Viridiplantae</taxon>
        <taxon>Streptophyta</taxon>
        <taxon>Embryophyta</taxon>
        <taxon>Tracheophyta</taxon>
        <taxon>Spermatophyta</taxon>
        <taxon>Magnoliopsida</taxon>
        <taxon>eudicotyledons</taxon>
        <taxon>Gunneridae</taxon>
        <taxon>Pentapetalae</taxon>
        <taxon>rosids</taxon>
        <taxon>fabids</taxon>
        <taxon>Fabales</taxon>
        <taxon>Fabaceae</taxon>
        <taxon>Papilionoideae</taxon>
        <taxon>50 kb inversion clade</taxon>
        <taxon>NPAAA clade</taxon>
        <taxon>Hologalegina</taxon>
        <taxon>IRL clade</taxon>
        <taxon>Trifolieae</taxon>
        <taxon>Trifolium</taxon>
    </lineage>
</organism>
<proteinExistence type="predicted"/>
<evidence type="ECO:0000313" key="2">
    <source>
        <dbReference type="EMBL" id="GAU25793.1"/>
    </source>
</evidence>
<evidence type="ECO:0000256" key="1">
    <source>
        <dbReference type="SAM" id="MobiDB-lite"/>
    </source>
</evidence>
<feature type="compositionally biased region" description="Polar residues" evidence="1">
    <location>
        <begin position="72"/>
        <end position="89"/>
    </location>
</feature>
<reference evidence="3" key="1">
    <citation type="journal article" date="2017" name="Front. Plant Sci.">
        <title>Climate Clever Clovers: New Paradigm to Reduce the Environmental Footprint of Ruminants by Breeding Low Methanogenic Forages Utilizing Haplotype Variation.</title>
        <authorList>
            <person name="Kaur P."/>
            <person name="Appels R."/>
            <person name="Bayer P.E."/>
            <person name="Keeble-Gagnere G."/>
            <person name="Wang J."/>
            <person name="Hirakawa H."/>
            <person name="Shirasawa K."/>
            <person name="Vercoe P."/>
            <person name="Stefanova K."/>
            <person name="Durmic Z."/>
            <person name="Nichols P."/>
            <person name="Revell C."/>
            <person name="Isobe S.N."/>
            <person name="Edwards D."/>
            <person name="Erskine W."/>
        </authorList>
    </citation>
    <scope>NUCLEOTIDE SEQUENCE [LARGE SCALE GENOMIC DNA]</scope>
    <source>
        <strain evidence="3">cv. Daliak</strain>
    </source>
</reference>
<evidence type="ECO:0000313" key="3">
    <source>
        <dbReference type="Proteomes" id="UP000242715"/>
    </source>
</evidence>
<dbReference type="OrthoDB" id="10617402at2759"/>
<keyword evidence="3" id="KW-1185">Reference proteome</keyword>
<sequence length="128" mass="14726">MTDKYYYSYLRNSAKNIYDITPFEYTNSCFYTKEFSEWWERHYSSHLINEQVLLLRLTVGFIPPVNPRARSKTTSAASNKPTTSQANQETKGRKREGTSTAGNASKKAKKEDAIVLSDDEMVCSYNLM</sequence>
<dbReference type="EMBL" id="DF973321">
    <property type="protein sequence ID" value="GAU25793.1"/>
    <property type="molecule type" value="Genomic_DNA"/>
</dbReference>
<dbReference type="AlphaFoldDB" id="A0A2Z6M6K1"/>
<evidence type="ECO:0008006" key="4">
    <source>
        <dbReference type="Google" id="ProtNLM"/>
    </source>
</evidence>
<gene>
    <name evidence="2" type="ORF">TSUD_222510</name>
</gene>
<dbReference type="Proteomes" id="UP000242715">
    <property type="component" value="Unassembled WGS sequence"/>
</dbReference>